<dbReference type="STRING" id="231916.A0A409YJD7"/>
<protein>
    <submittedName>
        <fullName evidence="1">Uncharacterized protein</fullName>
    </submittedName>
</protein>
<sequence length="237" mass="26531">MDSNIRKSGGLRLQRMRSLSRHLPLITSRIEFRLDGLSRALPLITPRIDFADSLVFDQADTDKVGSVDQIDSPEHSDASQQAFDAWELHEFPSGDHPDDCLPIIPTRIPKPSGEPGRPHSGGYNLDDELGAWDAETLSAVNSYVKVLAKQALDLTKSYSKQDADKVAEICVSVGAQCLLPTCFNAFVLQTARLYPVIEKYENHWPVRDMLKLHLKYTSETHRKQFGVRKGSKPQPHA</sequence>
<keyword evidence="2" id="KW-1185">Reference proteome</keyword>
<gene>
    <name evidence="1" type="ORF">CVT26_004614</name>
</gene>
<dbReference type="AlphaFoldDB" id="A0A409YJD7"/>
<dbReference type="Proteomes" id="UP000284706">
    <property type="component" value="Unassembled WGS sequence"/>
</dbReference>
<dbReference type="EMBL" id="NHYE01000778">
    <property type="protein sequence ID" value="PPR03095.1"/>
    <property type="molecule type" value="Genomic_DNA"/>
</dbReference>
<name>A0A409YJD7_9AGAR</name>
<comment type="caution">
    <text evidence="1">The sequence shown here is derived from an EMBL/GenBank/DDBJ whole genome shotgun (WGS) entry which is preliminary data.</text>
</comment>
<proteinExistence type="predicted"/>
<evidence type="ECO:0000313" key="2">
    <source>
        <dbReference type="Proteomes" id="UP000284706"/>
    </source>
</evidence>
<organism evidence="1 2">
    <name type="scientific">Gymnopilus dilepis</name>
    <dbReference type="NCBI Taxonomy" id="231916"/>
    <lineage>
        <taxon>Eukaryota</taxon>
        <taxon>Fungi</taxon>
        <taxon>Dikarya</taxon>
        <taxon>Basidiomycota</taxon>
        <taxon>Agaricomycotina</taxon>
        <taxon>Agaricomycetes</taxon>
        <taxon>Agaricomycetidae</taxon>
        <taxon>Agaricales</taxon>
        <taxon>Agaricineae</taxon>
        <taxon>Hymenogastraceae</taxon>
        <taxon>Gymnopilus</taxon>
    </lineage>
</organism>
<reference evidence="1 2" key="1">
    <citation type="journal article" date="2018" name="Evol. Lett.">
        <title>Horizontal gene cluster transfer increased hallucinogenic mushroom diversity.</title>
        <authorList>
            <person name="Reynolds H.T."/>
            <person name="Vijayakumar V."/>
            <person name="Gluck-Thaler E."/>
            <person name="Korotkin H.B."/>
            <person name="Matheny P.B."/>
            <person name="Slot J.C."/>
        </authorList>
    </citation>
    <scope>NUCLEOTIDE SEQUENCE [LARGE SCALE GENOMIC DNA]</scope>
    <source>
        <strain evidence="1 2">SRW20</strain>
    </source>
</reference>
<accession>A0A409YJD7</accession>
<dbReference type="OrthoDB" id="2686745at2759"/>
<evidence type="ECO:0000313" key="1">
    <source>
        <dbReference type="EMBL" id="PPR03095.1"/>
    </source>
</evidence>
<dbReference type="InParanoid" id="A0A409YJD7"/>